<proteinExistence type="predicted"/>
<accession>A0A2H0WW12</accession>
<keyword evidence="1" id="KW-0472">Membrane</keyword>
<gene>
    <name evidence="2" type="ORF">COT61_01790</name>
</gene>
<comment type="caution">
    <text evidence="2">The sequence shown here is derived from an EMBL/GenBank/DDBJ whole genome shotgun (WGS) entry which is preliminary data.</text>
</comment>
<feature type="transmembrane region" description="Helical" evidence="1">
    <location>
        <begin position="12"/>
        <end position="33"/>
    </location>
</feature>
<protein>
    <submittedName>
        <fullName evidence="2">Uncharacterized protein</fullName>
    </submittedName>
</protein>
<name>A0A2H0WW12_9BACT</name>
<evidence type="ECO:0000256" key="1">
    <source>
        <dbReference type="SAM" id="Phobius"/>
    </source>
</evidence>
<evidence type="ECO:0000313" key="3">
    <source>
        <dbReference type="Proteomes" id="UP000229080"/>
    </source>
</evidence>
<dbReference type="Proteomes" id="UP000229080">
    <property type="component" value="Unassembled WGS sequence"/>
</dbReference>
<dbReference type="AlphaFoldDB" id="A0A2H0WW12"/>
<evidence type="ECO:0000313" key="2">
    <source>
        <dbReference type="EMBL" id="PIS16846.1"/>
    </source>
</evidence>
<sequence length="109" mass="11969">MSKINIFNIIKLLAISITGILAILLIAGVIYYYRNFYEVEIVFGAGVDSTVVQKVISGVNGNMQGSGAFGTLITIPRWRNVDVVIEQLKADPSVEEVHYPPLRLGPVSY</sequence>
<dbReference type="EMBL" id="PEZF01000059">
    <property type="protein sequence ID" value="PIS16846.1"/>
    <property type="molecule type" value="Genomic_DNA"/>
</dbReference>
<organism evidence="2 3">
    <name type="scientific">Candidatus Portnoybacteria bacterium CG09_land_8_20_14_0_10_44_13</name>
    <dbReference type="NCBI Taxonomy" id="1974811"/>
    <lineage>
        <taxon>Bacteria</taxon>
        <taxon>Candidatus Portnoyibacteriota</taxon>
    </lineage>
</organism>
<keyword evidence="1" id="KW-1133">Transmembrane helix</keyword>
<keyword evidence="1" id="KW-0812">Transmembrane</keyword>
<reference evidence="3" key="1">
    <citation type="submission" date="2017-09" db="EMBL/GenBank/DDBJ databases">
        <title>Depth-based differentiation of microbial function through sediment-hosted aquifers and enrichment of novel symbionts in the deep terrestrial subsurface.</title>
        <authorList>
            <person name="Probst A.J."/>
            <person name="Ladd B."/>
            <person name="Jarett J.K."/>
            <person name="Geller-Mcgrath D.E."/>
            <person name="Sieber C.M.K."/>
            <person name="Emerson J.B."/>
            <person name="Anantharaman K."/>
            <person name="Thomas B.C."/>
            <person name="Malmstrom R."/>
            <person name="Stieglmeier M."/>
            <person name="Klingl A."/>
            <person name="Woyke T."/>
            <person name="Ryan C.M."/>
            <person name="Banfield J.F."/>
        </authorList>
    </citation>
    <scope>NUCLEOTIDE SEQUENCE [LARGE SCALE GENOMIC DNA]</scope>
</reference>